<dbReference type="AlphaFoldDB" id="A0A4P9XGB4"/>
<dbReference type="Proteomes" id="UP000271241">
    <property type="component" value="Unassembled WGS sequence"/>
</dbReference>
<dbReference type="GO" id="GO:0000179">
    <property type="term" value="F:rRNA (adenine-N6,N6-)-dimethyltransferase activity"/>
    <property type="evidence" value="ECO:0007669"/>
    <property type="project" value="TreeGrafter"/>
</dbReference>
<gene>
    <name evidence="8" type="ORF">THASP1DRAFT_26741</name>
</gene>
<dbReference type="InterPro" id="IPR029063">
    <property type="entry name" value="SAM-dependent_MTases_sf"/>
</dbReference>
<dbReference type="GO" id="GO:0006391">
    <property type="term" value="P:transcription initiation at mitochondrial promoter"/>
    <property type="evidence" value="ECO:0007669"/>
    <property type="project" value="TreeGrafter"/>
</dbReference>
<dbReference type="PANTHER" id="PTHR11727:SF17">
    <property type="entry name" value="DIMETHYLADENOSINE TRANSFERASE 1, MITOCHONDRIAL"/>
    <property type="match status" value="1"/>
</dbReference>
<keyword evidence="3" id="KW-0489">Methyltransferase</keyword>
<protein>
    <recommendedName>
        <fullName evidence="2">Mitochondrial transcription factor 1</fullName>
    </recommendedName>
</protein>
<dbReference type="STRING" id="78915.A0A4P9XGB4"/>
<evidence type="ECO:0000256" key="4">
    <source>
        <dbReference type="ARBA" id="ARBA00022679"/>
    </source>
</evidence>
<keyword evidence="4" id="KW-0808">Transferase</keyword>
<reference evidence="9" key="1">
    <citation type="journal article" date="2018" name="Nat. Microbiol.">
        <title>Leveraging single-cell genomics to expand the fungal tree of life.</title>
        <authorList>
            <person name="Ahrendt S.R."/>
            <person name="Quandt C.A."/>
            <person name="Ciobanu D."/>
            <person name="Clum A."/>
            <person name="Salamov A."/>
            <person name="Andreopoulos B."/>
            <person name="Cheng J.F."/>
            <person name="Woyke T."/>
            <person name="Pelin A."/>
            <person name="Henrissat B."/>
            <person name="Reynolds N.K."/>
            <person name="Benny G.L."/>
            <person name="Smith M.E."/>
            <person name="James T.Y."/>
            <person name="Grigoriev I.V."/>
        </authorList>
    </citation>
    <scope>NUCLEOTIDE SEQUENCE [LARGE SCALE GENOMIC DNA]</scope>
    <source>
        <strain evidence="9">RSA 1356</strain>
    </source>
</reference>
<dbReference type="GO" id="GO:0034246">
    <property type="term" value="F:mitochondrial transcription factor activity"/>
    <property type="evidence" value="ECO:0007669"/>
    <property type="project" value="TreeGrafter"/>
</dbReference>
<comment type="subcellular location">
    <subcellularLocation>
        <location evidence="1">Mitochondrion</location>
    </subcellularLocation>
</comment>
<keyword evidence="6" id="KW-0694">RNA-binding</keyword>
<dbReference type="InterPro" id="IPR023165">
    <property type="entry name" value="rRNA_Ade_diMease-like_C"/>
</dbReference>
<dbReference type="OrthoDB" id="5566475at2759"/>
<evidence type="ECO:0000256" key="6">
    <source>
        <dbReference type="ARBA" id="ARBA00022884"/>
    </source>
</evidence>
<evidence type="ECO:0000256" key="5">
    <source>
        <dbReference type="ARBA" id="ARBA00022691"/>
    </source>
</evidence>
<sequence>TNGSVLTLPYHGIESYANWKPNADFLAGVPQVDWEKVHPDMIVTGMCNMGRYQTLSRLLQVILCRSQMYTFGRLQATVFCDATTVDQSKTLHGERGFRPVSIWTHGTAELEVLDTMPADSFWLPTKKEMKVVRITPLVHPLITAPVETVQHIMILLFTKKRQPLSVAIKAVAPSAEELLVGMNIDPNQPPYTMTVAQMNELAWRFERWAHRPPTLESALST</sequence>
<dbReference type="SUPFAM" id="SSF53335">
    <property type="entry name" value="S-adenosyl-L-methionine-dependent methyltransferases"/>
    <property type="match status" value="1"/>
</dbReference>
<dbReference type="Gene3D" id="1.10.8.100">
    <property type="entry name" value="Ribosomal RNA adenine dimethylase-like, domain 2"/>
    <property type="match status" value="1"/>
</dbReference>
<proteinExistence type="predicted"/>
<dbReference type="GO" id="GO:0005759">
    <property type="term" value="C:mitochondrial matrix"/>
    <property type="evidence" value="ECO:0007669"/>
    <property type="project" value="TreeGrafter"/>
</dbReference>
<accession>A0A4P9XGB4</accession>
<dbReference type="GO" id="GO:0003723">
    <property type="term" value="F:RNA binding"/>
    <property type="evidence" value="ECO:0007669"/>
    <property type="project" value="UniProtKB-KW"/>
</dbReference>
<feature type="non-terminal residue" evidence="8">
    <location>
        <position position="1"/>
    </location>
</feature>
<dbReference type="Gene3D" id="3.40.50.150">
    <property type="entry name" value="Vaccinia Virus protein VP39"/>
    <property type="match status" value="1"/>
</dbReference>
<name>A0A4P9XGB4_9FUNG</name>
<keyword evidence="5" id="KW-0949">S-adenosyl-L-methionine</keyword>
<evidence type="ECO:0000313" key="9">
    <source>
        <dbReference type="Proteomes" id="UP000271241"/>
    </source>
</evidence>
<dbReference type="PANTHER" id="PTHR11727">
    <property type="entry name" value="DIMETHYLADENOSINE TRANSFERASE"/>
    <property type="match status" value="1"/>
</dbReference>
<evidence type="ECO:0000256" key="2">
    <source>
        <dbReference type="ARBA" id="ARBA00013836"/>
    </source>
</evidence>
<comment type="function">
    <text evidence="7">Mitochondrial transcription factor that confers selective promoter recognition on the core subunit of the yeast mitochondrial RNA polymerase. Interacts with DNA in a non-specific manner.</text>
</comment>
<evidence type="ECO:0000256" key="3">
    <source>
        <dbReference type="ARBA" id="ARBA00022603"/>
    </source>
</evidence>
<evidence type="ECO:0000313" key="8">
    <source>
        <dbReference type="EMBL" id="RKP04666.1"/>
    </source>
</evidence>
<evidence type="ECO:0000256" key="7">
    <source>
        <dbReference type="ARBA" id="ARBA00024915"/>
    </source>
</evidence>
<keyword evidence="9" id="KW-1185">Reference proteome</keyword>
<organism evidence="8 9">
    <name type="scientific">Thamnocephalis sphaerospora</name>
    <dbReference type="NCBI Taxonomy" id="78915"/>
    <lineage>
        <taxon>Eukaryota</taxon>
        <taxon>Fungi</taxon>
        <taxon>Fungi incertae sedis</taxon>
        <taxon>Zoopagomycota</taxon>
        <taxon>Zoopagomycotina</taxon>
        <taxon>Zoopagomycetes</taxon>
        <taxon>Zoopagales</taxon>
        <taxon>Sigmoideomycetaceae</taxon>
        <taxon>Thamnocephalis</taxon>
    </lineage>
</organism>
<dbReference type="InterPro" id="IPR001737">
    <property type="entry name" value="KsgA/Erm"/>
</dbReference>
<dbReference type="EMBL" id="KZ993544">
    <property type="protein sequence ID" value="RKP04666.1"/>
    <property type="molecule type" value="Genomic_DNA"/>
</dbReference>
<evidence type="ECO:0000256" key="1">
    <source>
        <dbReference type="ARBA" id="ARBA00004173"/>
    </source>
</evidence>